<keyword evidence="1" id="KW-0805">Transcription regulation</keyword>
<dbReference type="Gene3D" id="1.10.10.10">
    <property type="entry name" value="Winged helix-like DNA-binding domain superfamily/Winged helix DNA-binding domain"/>
    <property type="match status" value="1"/>
</dbReference>
<dbReference type="PROSITE" id="PS50043">
    <property type="entry name" value="HTH_LUXR_2"/>
    <property type="match status" value="1"/>
</dbReference>
<dbReference type="Pfam" id="PF00196">
    <property type="entry name" value="GerE"/>
    <property type="match status" value="1"/>
</dbReference>
<evidence type="ECO:0000313" key="5">
    <source>
        <dbReference type="EMBL" id="MRW88368.1"/>
    </source>
</evidence>
<dbReference type="RefSeq" id="WP_154371896.1">
    <property type="nucleotide sequence ID" value="NZ_WKJK01000001.1"/>
</dbReference>
<dbReference type="PRINTS" id="PR00038">
    <property type="entry name" value="HTHLUXR"/>
</dbReference>
<dbReference type="AlphaFoldDB" id="A0A6I2KS10"/>
<dbReference type="SUPFAM" id="SSF46894">
    <property type="entry name" value="C-terminal effector domain of the bipartite response regulators"/>
    <property type="match status" value="1"/>
</dbReference>
<keyword evidence="3" id="KW-0804">Transcription</keyword>
<name>A0A6I2KS10_9BURK</name>
<evidence type="ECO:0000313" key="6">
    <source>
        <dbReference type="Proteomes" id="UP000433309"/>
    </source>
</evidence>
<dbReference type="GO" id="GO:0006355">
    <property type="term" value="P:regulation of DNA-templated transcription"/>
    <property type="evidence" value="ECO:0007669"/>
    <property type="project" value="InterPro"/>
</dbReference>
<organism evidence="5 6">
    <name type="scientific">Duganella guangzhouensis</name>
    <dbReference type="NCBI Taxonomy" id="2666084"/>
    <lineage>
        <taxon>Bacteria</taxon>
        <taxon>Pseudomonadati</taxon>
        <taxon>Pseudomonadota</taxon>
        <taxon>Betaproteobacteria</taxon>
        <taxon>Burkholderiales</taxon>
        <taxon>Oxalobacteraceae</taxon>
        <taxon>Telluria group</taxon>
        <taxon>Duganella</taxon>
    </lineage>
</organism>
<comment type="caution">
    <text evidence="5">The sequence shown here is derived from an EMBL/GenBank/DDBJ whole genome shotgun (WGS) entry which is preliminary data.</text>
</comment>
<dbReference type="SMART" id="SM00421">
    <property type="entry name" value="HTH_LUXR"/>
    <property type="match status" value="1"/>
</dbReference>
<evidence type="ECO:0000259" key="4">
    <source>
        <dbReference type="PROSITE" id="PS50043"/>
    </source>
</evidence>
<dbReference type="InterPro" id="IPR039420">
    <property type="entry name" value="WalR-like"/>
</dbReference>
<keyword evidence="6" id="KW-1185">Reference proteome</keyword>
<evidence type="ECO:0000256" key="3">
    <source>
        <dbReference type="ARBA" id="ARBA00023163"/>
    </source>
</evidence>
<dbReference type="EMBL" id="WKJK01000001">
    <property type="protein sequence ID" value="MRW88368.1"/>
    <property type="molecule type" value="Genomic_DNA"/>
</dbReference>
<gene>
    <name evidence="5" type="ORF">GJ699_00010</name>
</gene>
<proteinExistence type="predicted"/>
<protein>
    <recommendedName>
        <fullName evidence="4">HTH luxR-type domain-containing protein</fullName>
    </recommendedName>
</protein>
<reference evidence="5 6" key="1">
    <citation type="submission" date="2019-11" db="EMBL/GenBank/DDBJ databases">
        <title>Novel species isolated from a subtropical stream in China.</title>
        <authorList>
            <person name="Lu H."/>
        </authorList>
    </citation>
    <scope>NUCLEOTIDE SEQUENCE [LARGE SCALE GENOMIC DNA]</scope>
    <source>
        <strain evidence="5 6">FT80W</strain>
    </source>
</reference>
<dbReference type="PANTHER" id="PTHR43214:SF41">
    <property type="entry name" value="NITRATE_NITRITE RESPONSE REGULATOR PROTEIN NARP"/>
    <property type="match status" value="1"/>
</dbReference>
<evidence type="ECO:0000256" key="1">
    <source>
        <dbReference type="ARBA" id="ARBA00023015"/>
    </source>
</evidence>
<dbReference type="Proteomes" id="UP000433309">
    <property type="component" value="Unassembled WGS sequence"/>
</dbReference>
<feature type="domain" description="HTH luxR-type" evidence="4">
    <location>
        <begin position="258"/>
        <end position="323"/>
    </location>
</feature>
<sequence>MEQMDTLLLQLYGALRECRGVGFVDYAMNLFKPVLVYDSARMTTVDLRGGGVVVRQSLLFREPDDMMLDWSTIATSDLVMRDALDKMNQAVIFHASSRFPTRSSSDTIMRDYTHRYEHRNGTVQMMHDASSGHHIGMSLYRAADSAHYSEADRLAAQRLLPHLAEAIKLNDALHGPRPDDEGAARGRLAIASFDGRLHYCGPAFETLLQLEWPDWRMPRLPRALMEGLARGTARRHQGRHTLFTATVVGERLFLRGRQQFRLDQLAPREREVARLFGGGHSYKEIARQLELAPATVRNTVQRVYQKLSVGSKAQLAKLMASEV</sequence>
<dbReference type="GO" id="GO:0003677">
    <property type="term" value="F:DNA binding"/>
    <property type="evidence" value="ECO:0007669"/>
    <property type="project" value="UniProtKB-KW"/>
</dbReference>
<accession>A0A6I2KS10</accession>
<dbReference type="InterPro" id="IPR000792">
    <property type="entry name" value="Tscrpt_reg_LuxR_C"/>
</dbReference>
<evidence type="ECO:0000256" key="2">
    <source>
        <dbReference type="ARBA" id="ARBA00023125"/>
    </source>
</evidence>
<dbReference type="InterPro" id="IPR036388">
    <property type="entry name" value="WH-like_DNA-bd_sf"/>
</dbReference>
<keyword evidence="2" id="KW-0238">DNA-binding</keyword>
<dbReference type="InterPro" id="IPR016032">
    <property type="entry name" value="Sig_transdc_resp-reg_C-effctor"/>
</dbReference>
<dbReference type="PANTHER" id="PTHR43214">
    <property type="entry name" value="TWO-COMPONENT RESPONSE REGULATOR"/>
    <property type="match status" value="1"/>
</dbReference>
<dbReference type="CDD" id="cd06170">
    <property type="entry name" value="LuxR_C_like"/>
    <property type="match status" value="1"/>
</dbReference>